<keyword evidence="2" id="KW-1185">Reference proteome</keyword>
<dbReference type="GeneID" id="14006818"/>
<sequence length="91" mass="10458">MNIKLVVLICPAKTIGVVKLLLGDCPEFLDRSPSITFGEEYHFFYENPSLKVVDTIHKYVDEWKKKNLPFRCEIVYSIGNTETILSGEYVT</sequence>
<reference evidence="1 2" key="1">
    <citation type="submission" date="2010-11" db="EMBL/GenBank/DDBJ databases">
        <title>Complete nucleotide sequence of the bacteriophage EcP1, a new member of the N4-like viruses.</title>
        <authorList>
            <person name="Zhu J."/>
            <person name="Rao X."/>
            <person name="Tan Y."/>
            <person name="Hu Z."/>
            <person name="Xiong K."/>
            <person name="Chen Z."/>
            <person name="Li S."/>
            <person name="Yang J."/>
            <person name="Jin X."/>
            <person name="Chen Y."/>
            <person name="Hu F."/>
        </authorList>
    </citation>
    <scope>NUCLEOTIDE SEQUENCE [LARGE SCALE GENOMIC DNA]</scope>
</reference>
<evidence type="ECO:0000313" key="2">
    <source>
        <dbReference type="Proteomes" id="UP000007263"/>
    </source>
</evidence>
<accession>E9NIG4</accession>
<dbReference type="RefSeq" id="YP_007003162.1">
    <property type="nucleotide sequence ID" value="NC_019485.1"/>
</dbReference>
<organism evidence="1 2">
    <name type="scientific">Enterobacter phage EcP1</name>
    <dbReference type="NCBI Taxonomy" id="942016"/>
    <lineage>
        <taxon>Viruses</taxon>
        <taxon>Duplodnaviria</taxon>
        <taxon>Heunggongvirae</taxon>
        <taxon>Uroviricota</taxon>
        <taxon>Caudoviricetes</taxon>
        <taxon>Schitoviridae</taxon>
        <taxon>Eceepunavirus</taxon>
        <taxon>Eceepunavirus EcP1</taxon>
    </lineage>
</organism>
<dbReference type="EMBL" id="HQ641380">
    <property type="protein sequence ID" value="ADU79190.1"/>
    <property type="molecule type" value="Genomic_DNA"/>
</dbReference>
<gene>
    <name evidence="1" type="ORF">EcP1_gp39</name>
</gene>
<evidence type="ECO:0000313" key="1">
    <source>
        <dbReference type="EMBL" id="ADU79190.1"/>
    </source>
</evidence>
<protein>
    <submittedName>
        <fullName evidence="1">Uncharacterized protein</fullName>
    </submittedName>
</protein>
<dbReference type="Proteomes" id="UP000007263">
    <property type="component" value="Segment"/>
</dbReference>
<dbReference type="KEGG" id="vg:14006818"/>
<name>E9NIG4_9CAUD</name>
<proteinExistence type="predicted"/>